<protein>
    <submittedName>
        <fullName evidence="2">Uncharacterized protein</fullName>
    </submittedName>
</protein>
<dbReference type="AlphaFoldDB" id="A0A0W1RDE6"/>
<reference evidence="2 3" key="1">
    <citation type="submission" date="2015-12" db="EMBL/GenBank/DDBJ databases">
        <title>Haloprofundus marisrubri gen. nov., sp. nov., an extremely halophilic archaeon isolated from the Discovery deep brine-seawater interface in the Red Sea.</title>
        <authorList>
            <person name="Zhang G."/>
            <person name="Stingl U."/>
            <person name="Rashid M."/>
        </authorList>
    </citation>
    <scope>NUCLEOTIDE SEQUENCE [LARGE SCALE GENOMIC DNA]</scope>
    <source>
        <strain evidence="2 3">SB9</strain>
    </source>
</reference>
<accession>A0A0W1RDE6</accession>
<evidence type="ECO:0000313" key="3">
    <source>
        <dbReference type="Proteomes" id="UP000054387"/>
    </source>
</evidence>
<dbReference type="Proteomes" id="UP000054387">
    <property type="component" value="Unassembled WGS sequence"/>
</dbReference>
<evidence type="ECO:0000256" key="1">
    <source>
        <dbReference type="SAM" id="MobiDB-lite"/>
    </source>
</evidence>
<dbReference type="EMBL" id="LOPU01000004">
    <property type="protein sequence ID" value="KTG11426.1"/>
    <property type="molecule type" value="Genomic_DNA"/>
</dbReference>
<evidence type="ECO:0000313" key="2">
    <source>
        <dbReference type="EMBL" id="KTG11426.1"/>
    </source>
</evidence>
<comment type="caution">
    <text evidence="2">The sequence shown here is derived from an EMBL/GenBank/DDBJ whole genome shotgun (WGS) entry which is preliminary data.</text>
</comment>
<dbReference type="RefSeq" id="WP_058580159.1">
    <property type="nucleotide sequence ID" value="NZ_LOPU01000004.1"/>
</dbReference>
<name>A0A0W1RDE6_9EURY</name>
<feature type="region of interest" description="Disordered" evidence="1">
    <location>
        <begin position="1"/>
        <end position="22"/>
    </location>
</feature>
<gene>
    <name evidence="2" type="ORF">AUR64_04005</name>
</gene>
<proteinExistence type="predicted"/>
<keyword evidence="3" id="KW-1185">Reference proteome</keyword>
<organism evidence="2 3">
    <name type="scientific">Haloprofundus marisrubri</name>
    <dbReference type="NCBI Taxonomy" id="1514971"/>
    <lineage>
        <taxon>Archaea</taxon>
        <taxon>Methanobacteriati</taxon>
        <taxon>Methanobacteriota</taxon>
        <taxon>Stenosarchaea group</taxon>
        <taxon>Halobacteria</taxon>
        <taxon>Halobacteriales</taxon>
        <taxon>Haloferacaceae</taxon>
        <taxon>Haloprofundus</taxon>
    </lineage>
</organism>
<sequence>MNQDRQDSISETLQVESHKGSDSLPWQFSIVRTPEKIVIEEARGPKDRFDPVVKDFTIERRELHSPPLTFEHAVSRHVWQEDEDQPAVRSQRSQGHIIEVLYETSDGWHLDRPEPMTDGPLPETNGEVVPTRHTGISVEATFLRSEDGTDLKFTEEREYHITEDVFSEYETVYVLSYNEVNEESTDNLEWTVEDAIAFELVPDVSIN</sequence>
<dbReference type="OrthoDB" id="351158at2157"/>